<evidence type="ECO:0000313" key="1">
    <source>
        <dbReference type="EMBL" id="CAE0438323.1"/>
    </source>
</evidence>
<name>A0A7S3LRB1_9STRA</name>
<organism evidence="1">
    <name type="scientific">Aplanochytrium stocchinoi</name>
    <dbReference type="NCBI Taxonomy" id="215587"/>
    <lineage>
        <taxon>Eukaryota</taxon>
        <taxon>Sar</taxon>
        <taxon>Stramenopiles</taxon>
        <taxon>Bigyra</taxon>
        <taxon>Labyrinthulomycetes</taxon>
        <taxon>Thraustochytrida</taxon>
        <taxon>Thraustochytriidae</taxon>
        <taxon>Aplanochytrium</taxon>
    </lineage>
</organism>
<proteinExistence type="predicted"/>
<accession>A0A7S3LRB1</accession>
<dbReference type="EMBL" id="HBIN01011427">
    <property type="protein sequence ID" value="CAE0438323.1"/>
    <property type="molecule type" value="Transcribed_RNA"/>
</dbReference>
<gene>
    <name evidence="1" type="ORF">ASTO00021_LOCUS8567</name>
</gene>
<reference evidence="1" key="1">
    <citation type="submission" date="2021-01" db="EMBL/GenBank/DDBJ databases">
        <authorList>
            <person name="Corre E."/>
            <person name="Pelletier E."/>
            <person name="Niang G."/>
            <person name="Scheremetjew M."/>
            <person name="Finn R."/>
            <person name="Kale V."/>
            <person name="Holt S."/>
            <person name="Cochrane G."/>
            <person name="Meng A."/>
            <person name="Brown T."/>
            <person name="Cohen L."/>
        </authorList>
    </citation>
    <scope>NUCLEOTIDE SEQUENCE</scope>
    <source>
        <strain evidence="1">GSBS06</strain>
    </source>
</reference>
<protein>
    <submittedName>
        <fullName evidence="1">Uncharacterized protein</fullName>
    </submittedName>
</protein>
<dbReference type="AlphaFoldDB" id="A0A7S3LRB1"/>
<sequence length="393" mass="45087">MPVLARSSCFTHMHSCRTSLGFGRASAFPFSNQIIGGSLKDRKMPLINSNNCNRTYASLRQQCQRGLNLNLFAKRCRYLSTQSNKVHQHWGQSQGQGGDNAFNEEWDEEEEEEKPWYLWTTSHLRPWRINMNHNKFLTWGFVEQGSENMKTTMKRHHNNLHTFTHTATHGYEEGMEILSERGNSDKEFCVGAKAAYKFLAECFIACDTAVSEYDVTTPLLSEMFETVGHIYREQNLKPNLNIDFDSMDISILGVWIETGSTDKRDKVFGRWDASELKHYFIAGFLGPEYALESEQLGASPRRLVVAVQYDLLESFHITDRGKQSGKAATTSETNLAIAKSNSNREMQKSSHFWVFETDIGMEEKGKQDLKWRVRNINDAILPNEGEKIPTFCF</sequence>